<reference evidence="5" key="1">
    <citation type="submission" date="2023-10" db="EMBL/GenBank/DDBJ databases">
        <title>Chromosome-level genome of the transformable northern wattle, Acacia crassicarpa.</title>
        <authorList>
            <person name="Massaro I."/>
            <person name="Sinha N.R."/>
            <person name="Poethig S."/>
            <person name="Leichty A.R."/>
        </authorList>
    </citation>
    <scope>NUCLEOTIDE SEQUENCE</scope>
    <source>
        <strain evidence="5">Acra3RX</strain>
        <tissue evidence="5">Leaf</tissue>
    </source>
</reference>
<dbReference type="Pfam" id="PF22754">
    <property type="entry name" value="bHLH-TF_ACT-like_plant"/>
    <property type="match status" value="1"/>
</dbReference>
<evidence type="ECO:0000313" key="6">
    <source>
        <dbReference type="Proteomes" id="UP001293593"/>
    </source>
</evidence>
<evidence type="ECO:0000256" key="1">
    <source>
        <dbReference type="ARBA" id="ARBA00004123"/>
    </source>
</evidence>
<dbReference type="GO" id="GO:0003700">
    <property type="term" value="F:DNA-binding transcription factor activity"/>
    <property type="evidence" value="ECO:0007669"/>
    <property type="project" value="TreeGrafter"/>
</dbReference>
<evidence type="ECO:0000259" key="4">
    <source>
        <dbReference type="Pfam" id="PF22754"/>
    </source>
</evidence>
<name>A0AAE1JPR5_9FABA</name>
<evidence type="ECO:0000313" key="5">
    <source>
        <dbReference type="EMBL" id="KAK4274887.1"/>
    </source>
</evidence>
<proteinExistence type="predicted"/>
<dbReference type="PANTHER" id="PTHR31945:SF8">
    <property type="entry name" value="TRANSCRIPTION FACTOR BHLH93-LIKE PROTEIN"/>
    <property type="match status" value="1"/>
</dbReference>
<comment type="subcellular location">
    <subcellularLocation>
        <location evidence="1">Nucleus</location>
    </subcellularLocation>
</comment>
<dbReference type="GO" id="GO:0005634">
    <property type="term" value="C:nucleus"/>
    <property type="evidence" value="ECO:0007669"/>
    <property type="project" value="UniProtKB-SubCell"/>
</dbReference>
<sequence>MVSFRGDDKRTGLYRNLQFLRSIINTHQQKRKASSSSVILDASVLIQSLKQTLEELNQAVSASLDLIDNDPLPMVVVEEGGEGFVIKVSSQRRCEGLLVFVLEAMEELGLDVLQARVSCVHSFCLEAVIGTQKDDEETGRMNAQLVQRAVSQAIQSWKELEN</sequence>
<keyword evidence="6" id="KW-1185">Reference proteome</keyword>
<comment type="caution">
    <text evidence="5">The sequence shown here is derived from an EMBL/GenBank/DDBJ whole genome shotgun (WGS) entry which is preliminary data.</text>
</comment>
<dbReference type="Proteomes" id="UP001293593">
    <property type="component" value="Unassembled WGS sequence"/>
</dbReference>
<dbReference type="PANTHER" id="PTHR31945">
    <property type="entry name" value="TRANSCRIPTION FACTOR SCREAM2-RELATED"/>
    <property type="match status" value="1"/>
</dbReference>
<dbReference type="GO" id="GO:0043565">
    <property type="term" value="F:sequence-specific DNA binding"/>
    <property type="evidence" value="ECO:0007669"/>
    <property type="project" value="TreeGrafter"/>
</dbReference>
<dbReference type="AlphaFoldDB" id="A0AAE1JPR5"/>
<keyword evidence="2" id="KW-0539">Nucleus</keyword>
<dbReference type="InterPro" id="IPR054502">
    <property type="entry name" value="bHLH-TF_ACT-like_plant"/>
</dbReference>
<dbReference type="EMBL" id="JAWXYG010000004">
    <property type="protein sequence ID" value="KAK4274887.1"/>
    <property type="molecule type" value="Genomic_DNA"/>
</dbReference>
<evidence type="ECO:0000256" key="2">
    <source>
        <dbReference type="ARBA" id="ARBA00023242"/>
    </source>
</evidence>
<evidence type="ECO:0000256" key="3">
    <source>
        <dbReference type="SAM" id="Coils"/>
    </source>
</evidence>
<organism evidence="5 6">
    <name type="scientific">Acacia crassicarpa</name>
    <name type="common">northern wattle</name>
    <dbReference type="NCBI Taxonomy" id="499986"/>
    <lineage>
        <taxon>Eukaryota</taxon>
        <taxon>Viridiplantae</taxon>
        <taxon>Streptophyta</taxon>
        <taxon>Embryophyta</taxon>
        <taxon>Tracheophyta</taxon>
        <taxon>Spermatophyta</taxon>
        <taxon>Magnoliopsida</taxon>
        <taxon>eudicotyledons</taxon>
        <taxon>Gunneridae</taxon>
        <taxon>Pentapetalae</taxon>
        <taxon>rosids</taxon>
        <taxon>fabids</taxon>
        <taxon>Fabales</taxon>
        <taxon>Fabaceae</taxon>
        <taxon>Caesalpinioideae</taxon>
        <taxon>mimosoid clade</taxon>
        <taxon>Acacieae</taxon>
        <taxon>Acacia</taxon>
    </lineage>
</organism>
<feature type="domain" description="Plant bHLH transcription factor ACT-like" evidence="4">
    <location>
        <begin position="75"/>
        <end position="155"/>
    </location>
</feature>
<dbReference type="InterPro" id="IPR051358">
    <property type="entry name" value="TF_AMS/ICE1/BHLH6-like"/>
</dbReference>
<accession>A0AAE1JPR5</accession>
<keyword evidence="3" id="KW-0175">Coiled coil</keyword>
<gene>
    <name evidence="5" type="ORF">QN277_018052</name>
</gene>
<protein>
    <recommendedName>
        <fullName evidence="4">Plant bHLH transcription factor ACT-like domain-containing protein</fullName>
    </recommendedName>
</protein>
<feature type="coiled-coil region" evidence="3">
    <location>
        <begin position="39"/>
        <end position="66"/>
    </location>
</feature>